<dbReference type="InterPro" id="IPR008948">
    <property type="entry name" value="L-Aspartase-like"/>
</dbReference>
<keyword evidence="2" id="KW-1185">Reference proteome</keyword>
<reference evidence="1 2" key="1">
    <citation type="submission" date="2022-09" db="EMBL/GenBank/DDBJ databases">
        <title>Interaction between co-microsymbionts with complementary sets of symbiotic genes in legume-rhizobium systems.</title>
        <authorList>
            <person name="Safronova V."/>
            <person name="Sazanova A."/>
            <person name="Afonin A."/>
            <person name="Chirak E."/>
        </authorList>
    </citation>
    <scope>NUCLEOTIDE SEQUENCE [LARGE SCALE GENOMIC DNA]</scope>
    <source>
        <strain evidence="1 2">A18/4-1</strain>
    </source>
</reference>
<proteinExistence type="predicted"/>
<accession>A0ABY6CDB1</accession>
<sequence>MSISGLPITLSGKPLSFADLARIGARKARLVADPDAMMRVAAAREVVEQAIAAGQPVYGSTTGVGAMKDVEWTPDQLDAFNLGLVRAHHFGTGEAFSNPIVRTAMAIRVNMALTGRVGCTTDLVEAYLALLSADVVPVVRRTGSIGCADIGLMGQIGAVLTGAGEAMFDGHRQPAETALSAAGLKPFRLAPRDSLASISTNAVGYAAAAAAIRDAAAAVRVMLATGLTTAGALGASRDPWKAVAHVGTEREAGIGAWLYFNAKGWDWPDATHIQDPLSLRMMSQVFATGYETLVAAGKILLAATGRTDDNPVVAGGQVITSGGSLPLDVTVFLQTAQLGLAHIARNSFNRCVLLGNGQRRGLPVNLVQPGAIATGFGPIIKLAGELFARVLTMTNPISANSMVVAGGIEDEATFLPLVVERLERQVLALRRLAALEAMLAAQAMDISDDNPGNVPGIIYSLVRRHADTYWQDRPLSAEVEAIEHALASDELMNELISHSAIMELDEFFALGPIT</sequence>
<dbReference type="Proteomes" id="UP001061862">
    <property type="component" value="Chromosome"/>
</dbReference>
<organism evidence="1 2">
    <name type="scientific">Devosia neptuniae</name>
    <dbReference type="NCBI Taxonomy" id="191302"/>
    <lineage>
        <taxon>Bacteria</taxon>
        <taxon>Pseudomonadati</taxon>
        <taxon>Pseudomonadota</taxon>
        <taxon>Alphaproteobacteria</taxon>
        <taxon>Hyphomicrobiales</taxon>
        <taxon>Devosiaceae</taxon>
        <taxon>Devosia</taxon>
    </lineage>
</organism>
<keyword evidence="1" id="KW-0456">Lyase</keyword>
<dbReference type="GO" id="GO:0016829">
    <property type="term" value="F:lyase activity"/>
    <property type="evidence" value="ECO:0007669"/>
    <property type="project" value="UniProtKB-KW"/>
</dbReference>
<dbReference type="InterPro" id="IPR024083">
    <property type="entry name" value="Fumarase/histidase_N"/>
</dbReference>
<name>A0ABY6CDB1_9HYPH</name>
<gene>
    <name evidence="1" type="ORF">N8A98_02870</name>
</gene>
<dbReference type="InterPro" id="IPR001106">
    <property type="entry name" value="Aromatic_Lyase"/>
</dbReference>
<dbReference type="EMBL" id="CP104965">
    <property type="protein sequence ID" value="UXN70154.1"/>
    <property type="molecule type" value="Genomic_DNA"/>
</dbReference>
<dbReference type="Gene3D" id="1.20.200.10">
    <property type="entry name" value="Fumarase/aspartase (Central domain)"/>
    <property type="match status" value="1"/>
</dbReference>
<dbReference type="Pfam" id="PF00221">
    <property type="entry name" value="Lyase_aromatic"/>
    <property type="match status" value="1"/>
</dbReference>
<protein>
    <submittedName>
        <fullName evidence="1">Aromatic amino acid lyase</fullName>
    </submittedName>
</protein>
<dbReference type="Gene3D" id="1.10.275.10">
    <property type="entry name" value="Fumarase/aspartase (N-terminal domain)"/>
    <property type="match status" value="1"/>
</dbReference>
<evidence type="ECO:0000313" key="1">
    <source>
        <dbReference type="EMBL" id="UXN70154.1"/>
    </source>
</evidence>
<evidence type="ECO:0000313" key="2">
    <source>
        <dbReference type="Proteomes" id="UP001061862"/>
    </source>
</evidence>
<dbReference type="SUPFAM" id="SSF48557">
    <property type="entry name" value="L-aspartase-like"/>
    <property type="match status" value="1"/>
</dbReference>
<dbReference type="PANTHER" id="PTHR10362">
    <property type="entry name" value="HISTIDINE AMMONIA-LYASE"/>
    <property type="match status" value="1"/>
</dbReference>
<dbReference type="CDD" id="cd00332">
    <property type="entry name" value="PAL-HAL"/>
    <property type="match status" value="1"/>
</dbReference>